<dbReference type="GO" id="GO:0008233">
    <property type="term" value="F:peptidase activity"/>
    <property type="evidence" value="ECO:0007669"/>
    <property type="project" value="UniProtKB-KW"/>
</dbReference>
<reference evidence="4" key="1">
    <citation type="journal article" date="2014" name="Int. J. Syst. Evol. Microbiol.">
        <title>Complete genome sequence of Corynebacterium casei LMG S-19264T (=DSM 44701T), isolated from a smear-ripened cheese.</title>
        <authorList>
            <consortium name="US DOE Joint Genome Institute (JGI-PGF)"/>
            <person name="Walter F."/>
            <person name="Albersmeier A."/>
            <person name="Kalinowski J."/>
            <person name="Ruckert C."/>
        </authorList>
    </citation>
    <scope>NUCLEOTIDE SEQUENCE</scope>
    <source>
        <strain evidence="4">KCTC 12988</strain>
    </source>
</reference>
<accession>A0A918WFU9</accession>
<gene>
    <name evidence="4" type="ORF">GCM10007100_00740</name>
</gene>
<keyword evidence="4" id="KW-0378">Hydrolase</keyword>
<comment type="caution">
    <text evidence="4">The sequence shown here is derived from an EMBL/GenBank/DDBJ whole genome shotgun (WGS) entry which is preliminary data.</text>
</comment>
<organism evidence="4 5">
    <name type="scientific">Roseibacillus persicicus</name>
    <dbReference type="NCBI Taxonomy" id="454148"/>
    <lineage>
        <taxon>Bacteria</taxon>
        <taxon>Pseudomonadati</taxon>
        <taxon>Verrucomicrobiota</taxon>
        <taxon>Verrucomicrobiia</taxon>
        <taxon>Verrucomicrobiales</taxon>
        <taxon>Verrucomicrobiaceae</taxon>
        <taxon>Roseibacillus</taxon>
    </lineage>
</organism>
<name>A0A918WFU9_9BACT</name>
<proteinExistence type="predicted"/>
<evidence type="ECO:0000313" key="5">
    <source>
        <dbReference type="Proteomes" id="UP000644507"/>
    </source>
</evidence>
<keyword evidence="5" id="KW-1185">Reference proteome</keyword>
<dbReference type="Gene3D" id="2.60.120.380">
    <property type="match status" value="2"/>
</dbReference>
<feature type="domain" description="Peptidase C-terminal archaeal/bacterial" evidence="3">
    <location>
        <begin position="349"/>
        <end position="420"/>
    </location>
</feature>
<protein>
    <submittedName>
        <fullName evidence="4">Serine protease</fullName>
    </submittedName>
</protein>
<dbReference type="AlphaFoldDB" id="A0A918WFU9"/>
<evidence type="ECO:0000256" key="1">
    <source>
        <dbReference type="SAM" id="MobiDB-lite"/>
    </source>
</evidence>
<reference evidence="4" key="2">
    <citation type="submission" date="2020-09" db="EMBL/GenBank/DDBJ databases">
        <authorList>
            <person name="Sun Q."/>
            <person name="Kim S."/>
        </authorList>
    </citation>
    <scope>NUCLEOTIDE SEQUENCE</scope>
    <source>
        <strain evidence="4">KCTC 12988</strain>
    </source>
</reference>
<keyword evidence="2" id="KW-0732">Signal</keyword>
<feature type="signal peptide" evidence="2">
    <location>
        <begin position="1"/>
        <end position="25"/>
    </location>
</feature>
<evidence type="ECO:0000256" key="2">
    <source>
        <dbReference type="SAM" id="SignalP"/>
    </source>
</evidence>
<keyword evidence="4" id="KW-0645">Protease</keyword>
<dbReference type="EMBL" id="BMXI01000001">
    <property type="protein sequence ID" value="GHC40214.1"/>
    <property type="molecule type" value="Genomic_DNA"/>
</dbReference>
<evidence type="ECO:0000259" key="3">
    <source>
        <dbReference type="Pfam" id="PF04151"/>
    </source>
</evidence>
<dbReference type="InterPro" id="IPR007280">
    <property type="entry name" value="Peptidase_C_arc/bac"/>
</dbReference>
<dbReference type="RefSeq" id="WP_189566242.1">
    <property type="nucleotide sequence ID" value="NZ_BMXI01000001.1"/>
</dbReference>
<feature type="chain" id="PRO_5036950751" evidence="2">
    <location>
        <begin position="26"/>
        <end position="789"/>
    </location>
</feature>
<sequence length="789" mass="86591">MLPEFLPRAFWSLITLLSLTNLAHAFDPVLSTVTPRGGQAGQQVEVTFHGDRLDEVEEVLFYRPGITVSDLKNENSKRAKGAFKIAADAPLGEHPFRVRTKQGVTYQRTFWVGAFPTVTEKTSYDEKRKRTNEENDTFEAPQRIELNHIVHGIARKEDADYYVFSGKKGQRVTAEVFGMRLGREVFDPYLAILDSKRFELATCDDHVLNKRDPFVSIVLPEDGDYTLLLRESSYQGNDNSNYLLQVSESPRPTSVHPPVGQPGQKLELTFKGDAAGESKQLVTLPYTPGLASIYANVNGKSAPSPNQVLLTPHPILGETEPNNQQGLAKKQKPAALPVTLHGVIDKQDDVDWFLFSAKKGQDIRVQVHARALRSPLDPVIQVRNAKDNKNLGNSDDDGNNPDSKFDFKAPEDGEYFLMIRDHLNRGGPDFTYTIELAARTPSLRAELPYASNNDSQKHRMITIPRGNHLAIVPNVARQNTNCDVVLEHDRLPKGVTMKSEVAPRSPVNFPILFSAAADAPLGATLSRFTIKDTKSELRGPFEENIHHIEINNAGPLHSTHNERLAISVIEEAPFHLEIVAPPVPLVRSGTMDLVVRAKRAEGFTKAIKVKLPWRPAGVGAPPEVSIPEGKSEAIIPINANGDAPLRTSSICVTGESNPGNGNVRVSSPFVTLEVAEPYLNGSIDLATSEVGKDVALLCELETLRPFEGEAELTLHSLPHKVTAAPIKIKASDKSIKIPLTIPADVKPGKSKSIFAQVLIKQGNHVIPHQIAQGTTLVITPKPAEVTAKK</sequence>
<feature type="region of interest" description="Disordered" evidence="1">
    <location>
        <begin position="381"/>
        <end position="407"/>
    </location>
</feature>
<dbReference type="Pfam" id="PF04151">
    <property type="entry name" value="PPC"/>
    <property type="match status" value="1"/>
</dbReference>
<dbReference type="Gene3D" id="2.60.40.10">
    <property type="entry name" value="Immunoglobulins"/>
    <property type="match status" value="1"/>
</dbReference>
<dbReference type="InterPro" id="IPR013783">
    <property type="entry name" value="Ig-like_fold"/>
</dbReference>
<dbReference type="Proteomes" id="UP000644507">
    <property type="component" value="Unassembled WGS sequence"/>
</dbReference>
<dbReference type="GO" id="GO:0006508">
    <property type="term" value="P:proteolysis"/>
    <property type="evidence" value="ECO:0007669"/>
    <property type="project" value="UniProtKB-KW"/>
</dbReference>
<evidence type="ECO:0000313" key="4">
    <source>
        <dbReference type="EMBL" id="GHC40214.1"/>
    </source>
</evidence>